<feature type="domain" description="AB hydrolase-1" evidence="12">
    <location>
        <begin position="67"/>
        <end position="249"/>
    </location>
</feature>
<evidence type="ECO:0000256" key="6">
    <source>
        <dbReference type="ARBA" id="ARBA00041520"/>
    </source>
</evidence>
<protein>
    <recommendedName>
        <fullName evidence="5">Palmitoyl-protein thioesterase ABHD10, mitochondrial</fullName>
        <ecNumber evidence="4">3.1.1.93</ecNumber>
        <ecNumber evidence="1">3.1.2.22</ecNumber>
    </recommendedName>
    <alternativeName>
        <fullName evidence="7">Acyl-protein thioesterase ABHD10</fullName>
    </alternativeName>
    <alternativeName>
        <fullName evidence="8">Alpha/beta hydrolase domain-containing protein 10</fullName>
    </alternativeName>
    <alternativeName>
        <fullName evidence="6">Mycophenolic acid acyl-glucuronide esterase, mitochondrial</fullName>
    </alternativeName>
</protein>
<comment type="catalytic activity">
    <reaction evidence="11">
        <text>mycophenolic acid O-acyl-beta-D-glucuronide + H2O = mycophenolate + D-glucuronate + H(+)</text>
        <dbReference type="Rhea" id="RHEA:34179"/>
        <dbReference type="ChEBI" id="CHEBI:15377"/>
        <dbReference type="ChEBI" id="CHEBI:15378"/>
        <dbReference type="ChEBI" id="CHEBI:58720"/>
        <dbReference type="ChEBI" id="CHEBI:62932"/>
        <dbReference type="ChEBI" id="CHEBI:66982"/>
        <dbReference type="EC" id="3.1.1.93"/>
    </reaction>
    <physiologicalReaction direction="left-to-right" evidence="11">
        <dbReference type="Rhea" id="RHEA:34180"/>
    </physiologicalReaction>
</comment>
<dbReference type="AlphaFoldDB" id="A0A939G0R4"/>
<comment type="caution">
    <text evidence="13">The sequence shown here is derived from an EMBL/GenBank/DDBJ whole genome shotgun (WGS) entry which is preliminary data.</text>
</comment>
<dbReference type="EC" id="3.1.2.22" evidence="1"/>
<dbReference type="Gene3D" id="3.40.50.1820">
    <property type="entry name" value="alpha/beta hydrolase"/>
    <property type="match status" value="1"/>
</dbReference>
<keyword evidence="14" id="KW-1185">Reference proteome</keyword>
<evidence type="ECO:0000256" key="5">
    <source>
        <dbReference type="ARBA" id="ARBA00039314"/>
    </source>
</evidence>
<dbReference type="EC" id="3.1.1.93" evidence="4"/>
<dbReference type="PANTHER" id="PTHR16138:SF7">
    <property type="entry name" value="PALMITOYL-PROTEIN THIOESTERASE ABHD10, MITOCHONDRIAL"/>
    <property type="match status" value="1"/>
</dbReference>
<evidence type="ECO:0000256" key="3">
    <source>
        <dbReference type="ARBA" id="ARBA00022946"/>
    </source>
</evidence>
<dbReference type="PANTHER" id="PTHR16138">
    <property type="entry name" value="MYCOPHENOLIC ACID ACYL-GLUCURONIDE ESTERASE, MITOCHONDRIAL"/>
    <property type="match status" value="1"/>
</dbReference>
<evidence type="ECO:0000256" key="4">
    <source>
        <dbReference type="ARBA" id="ARBA00039132"/>
    </source>
</evidence>
<dbReference type="InterPro" id="IPR052382">
    <property type="entry name" value="ABHD10_acyl-thioesterase"/>
</dbReference>
<keyword evidence="3" id="KW-0809">Transit peptide</keyword>
<comment type="function">
    <text evidence="9">Acts as an acyl-protein thioesterase that hydrolyzes fatty acids from acylated residues in proteins. Regulates the mitochondrial S-depalmitoylation of the nucleophilic active site residue of peroxiredoxin-5/PRDX5, a key antioxidant protein, therefore modulating mitochondrial antioxidant ability. Also catalyzes the deglucuronidation of mycophenolic acid acyl-glucuronide, an active metabolite of the immunosuppressant drug mycophenolate.</text>
</comment>
<evidence type="ECO:0000256" key="9">
    <source>
        <dbReference type="ARBA" id="ARBA00046047"/>
    </source>
</evidence>
<evidence type="ECO:0000256" key="2">
    <source>
        <dbReference type="ARBA" id="ARBA00022801"/>
    </source>
</evidence>
<evidence type="ECO:0000256" key="11">
    <source>
        <dbReference type="ARBA" id="ARBA00047972"/>
    </source>
</evidence>
<evidence type="ECO:0000256" key="10">
    <source>
        <dbReference type="ARBA" id="ARBA00047409"/>
    </source>
</evidence>
<comment type="catalytic activity">
    <reaction evidence="10">
        <text>S-hexadecanoyl-L-cysteinyl-[protein] + H2O = L-cysteinyl-[protein] + hexadecanoate + H(+)</text>
        <dbReference type="Rhea" id="RHEA:19233"/>
        <dbReference type="Rhea" id="RHEA-COMP:10131"/>
        <dbReference type="Rhea" id="RHEA-COMP:11032"/>
        <dbReference type="ChEBI" id="CHEBI:7896"/>
        <dbReference type="ChEBI" id="CHEBI:15377"/>
        <dbReference type="ChEBI" id="CHEBI:15378"/>
        <dbReference type="ChEBI" id="CHEBI:29950"/>
        <dbReference type="ChEBI" id="CHEBI:74151"/>
        <dbReference type="EC" id="3.1.2.22"/>
    </reaction>
    <physiologicalReaction direction="left-to-right" evidence="10">
        <dbReference type="Rhea" id="RHEA:19234"/>
    </physiologicalReaction>
</comment>
<evidence type="ECO:0000259" key="12">
    <source>
        <dbReference type="Pfam" id="PF12697"/>
    </source>
</evidence>
<evidence type="ECO:0000313" key="13">
    <source>
        <dbReference type="EMBL" id="MBO0664374.1"/>
    </source>
</evidence>
<dbReference type="InterPro" id="IPR000073">
    <property type="entry name" value="AB_hydrolase_1"/>
</dbReference>
<name>A0A939G0R4_9HYPH</name>
<sequence length="275" mass="29775">MTQHQPDKSVDAADAAGEILVGVGEKTRRIAYRKRDGRAPTLVWLGGYRSDMRGTKAEFLLDFAVQHQLGFCRFDYSGHGESGGTFEEGTIGRWSAEAAAVLQSLDADNPVILAGSSMGAWIALNLIRRAQSFGIETKIAGLLLLAPAPDFTERLILPKLDAAQRASIETAGRLETPSQYAAEPDIYTRDLFEDGRANLVLDGPIETHCPVSIIQGMADDDVPYEHALTLVEHLPQSAVTLSLVKDGDHRLSRPQDLTLIGRILADLVEAAGKMA</sequence>
<evidence type="ECO:0000313" key="14">
    <source>
        <dbReference type="Proteomes" id="UP000664122"/>
    </source>
</evidence>
<keyword evidence="2 13" id="KW-0378">Hydrolase</keyword>
<proteinExistence type="predicted"/>
<dbReference type="GO" id="GO:0016787">
    <property type="term" value="F:hydrolase activity"/>
    <property type="evidence" value="ECO:0007669"/>
    <property type="project" value="UniProtKB-KW"/>
</dbReference>
<organism evidence="13 14">
    <name type="scientific">Jiella flava</name>
    <dbReference type="NCBI Taxonomy" id="2816857"/>
    <lineage>
        <taxon>Bacteria</taxon>
        <taxon>Pseudomonadati</taxon>
        <taxon>Pseudomonadota</taxon>
        <taxon>Alphaproteobacteria</taxon>
        <taxon>Hyphomicrobiales</taxon>
        <taxon>Aurantimonadaceae</taxon>
        <taxon>Jiella</taxon>
    </lineage>
</organism>
<evidence type="ECO:0000256" key="7">
    <source>
        <dbReference type="ARBA" id="ARBA00042645"/>
    </source>
</evidence>
<dbReference type="Proteomes" id="UP000664122">
    <property type="component" value="Unassembled WGS sequence"/>
</dbReference>
<accession>A0A939G0R4</accession>
<reference evidence="13" key="1">
    <citation type="submission" date="2021-03" db="EMBL/GenBank/DDBJ databases">
        <title>Whole genome sequence of Jiella sp. CQZ9-1.</title>
        <authorList>
            <person name="Tuo L."/>
        </authorList>
    </citation>
    <scope>NUCLEOTIDE SEQUENCE</scope>
    <source>
        <strain evidence="13">CQZ9-1</strain>
    </source>
</reference>
<evidence type="ECO:0000256" key="1">
    <source>
        <dbReference type="ARBA" id="ARBA00012423"/>
    </source>
</evidence>
<dbReference type="SUPFAM" id="SSF53474">
    <property type="entry name" value="alpha/beta-Hydrolases"/>
    <property type="match status" value="1"/>
</dbReference>
<dbReference type="Pfam" id="PF12697">
    <property type="entry name" value="Abhydrolase_6"/>
    <property type="match status" value="1"/>
</dbReference>
<gene>
    <name evidence="13" type="ORF">J1C48_17475</name>
</gene>
<evidence type="ECO:0000256" key="8">
    <source>
        <dbReference type="ARBA" id="ARBA00042704"/>
    </source>
</evidence>
<dbReference type="InterPro" id="IPR029058">
    <property type="entry name" value="AB_hydrolase_fold"/>
</dbReference>
<dbReference type="RefSeq" id="WP_207259289.1">
    <property type="nucleotide sequence ID" value="NZ_JAFMPP010000020.1"/>
</dbReference>
<dbReference type="EMBL" id="JAFMPP010000020">
    <property type="protein sequence ID" value="MBO0664374.1"/>
    <property type="molecule type" value="Genomic_DNA"/>
</dbReference>